<dbReference type="SUPFAM" id="SSF51120">
    <property type="entry name" value="beta-Roll"/>
    <property type="match status" value="2"/>
</dbReference>
<comment type="caution">
    <text evidence="2">The sequence shown here is derived from an EMBL/GenBank/DDBJ whole genome shotgun (WGS) entry which is preliminary data.</text>
</comment>
<dbReference type="Proteomes" id="UP001055117">
    <property type="component" value="Unassembled WGS sequence"/>
</dbReference>
<name>A0ABQ4QGN3_9HYPH</name>
<dbReference type="Pfam" id="PF17936">
    <property type="entry name" value="Big_6"/>
    <property type="match status" value="1"/>
</dbReference>
<dbReference type="Gene3D" id="2.60.40.10">
    <property type="entry name" value="Immunoglobulins"/>
    <property type="match status" value="2"/>
</dbReference>
<dbReference type="InterPro" id="IPR041498">
    <property type="entry name" value="Big_6"/>
</dbReference>
<evidence type="ECO:0000313" key="2">
    <source>
        <dbReference type="EMBL" id="GJD44005.1"/>
    </source>
</evidence>
<dbReference type="EMBL" id="BPQG01000026">
    <property type="protein sequence ID" value="GJD44005.1"/>
    <property type="molecule type" value="Genomic_DNA"/>
</dbReference>
<reference evidence="2 3" key="1">
    <citation type="journal article" date="2021" name="Front. Microbiol.">
        <title>Comprehensive Comparative Genomics and Phenotyping of Methylobacterium Species.</title>
        <authorList>
            <person name="Alessa O."/>
            <person name="Ogura Y."/>
            <person name="Fujitani Y."/>
            <person name="Takami H."/>
            <person name="Hayashi T."/>
            <person name="Sahin N."/>
            <person name="Tani A."/>
        </authorList>
    </citation>
    <scope>NUCLEOTIDE SEQUENCE [LARGE SCALE GENOMIC DNA]</scope>
    <source>
        <strain evidence="2 3">DSM 23679</strain>
    </source>
</reference>
<dbReference type="InterPro" id="IPR001343">
    <property type="entry name" value="Hemolysn_Ca-bd"/>
</dbReference>
<dbReference type="Pfam" id="PF00353">
    <property type="entry name" value="HemolysinCabind"/>
    <property type="match status" value="2"/>
</dbReference>
<accession>A0ABQ4QGN3</accession>
<keyword evidence="3" id="KW-1185">Reference proteome</keyword>
<sequence length="825" mass="85889">MAIRFYLTTNADTVLPTDDDLTVYGTQPTLNLNDSLAGGGGFDTLALGGSGTFDLTSLPRFDGFEAVTLTNETTTAATLKLRDGTSSVVTLDRGQSTATTDANGSALINVYLGTGTNTIIGGAENDAFYVQSPSDIHPGDTISGGGGVNTLYIGSNGPYNFSDVFDISQVQFSNISSLIINSLNPTNFRISSSTLVDIPTIYKGDLAQTSFITSDSTLYLNNIVIPYSPSYYVGHGIYTTPFPLVGFTSDNAAGTTFYLNGTSQASVVAGGPGSDTVVSQTVISFNDREKVLSRSIETVTDPSGSYHRLVSITTPNETVNTSHQVISGTVDASATGTVSVYSGSNLVGTAAIQADHTWVTTVSLGPDASYSLQAQVGDAAGDVGRSNSVVVTVDTSPPVVSINNSGGDVTDRYVNLSGSAVTQTANGINASGEAGATVKVYEGSTLLGGATVDSGGHWSLGVVLAGAGGHTLVASETDGAGNVGRSNSVTFNALDANPGNDTLFAGAGTSILDGGAGDDTVVLPYTLTQASLSYDAAGRTILDGPNGAHDVLSGFEHYRFTDGTVNEHASSALVDDLFYYAHNNDVWNVRVDATAHYNASGWHEGRDPNADFSTTGYLAANADVRAAGINPLSHYDANGWKEGRDPSANFDNELYLSHNPDVKAAGVDPLAHYLTNGQAEGRQAYSAVGTAVNLAVHPGFDAEYYLLSNADVAKAAIVAGGDSFAFAYNHYETSGWHEGRNPNAVFDVKGYLAAYGDVKAANIDPLAHYEANGWKEGRDPSASFDVKAYESHYTDVANAHIDPMLHYLQSGALEGRTAFNDGHFG</sequence>
<feature type="domain" description="Bacterial Ig" evidence="1">
    <location>
        <begin position="418"/>
        <end position="490"/>
    </location>
</feature>
<evidence type="ECO:0000313" key="3">
    <source>
        <dbReference type="Proteomes" id="UP001055117"/>
    </source>
</evidence>
<evidence type="ECO:0000259" key="1">
    <source>
        <dbReference type="Pfam" id="PF17936"/>
    </source>
</evidence>
<protein>
    <recommendedName>
        <fullName evidence="1">Bacterial Ig domain-containing protein</fullName>
    </recommendedName>
</protein>
<dbReference type="InterPro" id="IPR013783">
    <property type="entry name" value="Ig-like_fold"/>
</dbReference>
<dbReference type="PRINTS" id="PR00313">
    <property type="entry name" value="CABNDNGRPT"/>
</dbReference>
<dbReference type="RefSeq" id="WP_238272054.1">
    <property type="nucleotide sequence ID" value="NZ_BPQG01000026.1"/>
</dbReference>
<gene>
    <name evidence="2" type="ORF">AFCDBAGC_1867</name>
</gene>
<dbReference type="InterPro" id="IPR011049">
    <property type="entry name" value="Serralysin-like_metalloprot_C"/>
</dbReference>
<proteinExistence type="predicted"/>
<organism evidence="2 3">
    <name type="scientific">Methylobacterium cerastii</name>
    <dbReference type="NCBI Taxonomy" id="932741"/>
    <lineage>
        <taxon>Bacteria</taxon>
        <taxon>Pseudomonadati</taxon>
        <taxon>Pseudomonadota</taxon>
        <taxon>Alphaproteobacteria</taxon>
        <taxon>Hyphomicrobiales</taxon>
        <taxon>Methylobacteriaceae</taxon>
        <taxon>Methylobacterium</taxon>
    </lineage>
</organism>